<accession>A0A420VGP7</accession>
<protein>
    <submittedName>
        <fullName evidence="2">Uncharacterized protein</fullName>
    </submittedName>
</protein>
<evidence type="ECO:0000256" key="1">
    <source>
        <dbReference type="SAM" id="MobiDB-lite"/>
    </source>
</evidence>
<feature type="region of interest" description="Disordered" evidence="1">
    <location>
        <begin position="67"/>
        <end position="87"/>
    </location>
</feature>
<organism evidence="2 3">
    <name type="scientific">Caldibacillus debilis GB1</name>
    <dbReference type="NCBI Taxonomy" id="1339248"/>
    <lineage>
        <taxon>Bacteria</taxon>
        <taxon>Bacillati</taxon>
        <taxon>Bacillota</taxon>
        <taxon>Bacilli</taxon>
        <taxon>Bacillales</taxon>
        <taxon>Bacillaceae</taxon>
        <taxon>Caldibacillus</taxon>
    </lineage>
</organism>
<dbReference type="EMBL" id="AZRV01000012">
    <property type="protein sequence ID" value="RKO62755.1"/>
    <property type="molecule type" value="Genomic_DNA"/>
</dbReference>
<dbReference type="AlphaFoldDB" id="A0A420VGP7"/>
<reference evidence="2 3" key="1">
    <citation type="submission" date="2013-12" db="EMBL/GenBank/DDBJ databases">
        <title>Genome and proteome characterization of Caldibacillus debilis GB1 derived from a cellulolytic aero-tolerant co-culture.</title>
        <authorList>
            <person name="Wushke S.T."/>
            <person name="Zhang X."/>
            <person name="Fristensky B."/>
            <person name="Wilkins J.A."/>
            <person name="Levin D.B."/>
            <person name="Sparling R."/>
        </authorList>
    </citation>
    <scope>NUCLEOTIDE SEQUENCE [LARGE SCALE GENOMIC DNA]</scope>
    <source>
        <strain evidence="2 3">GB1</strain>
    </source>
</reference>
<name>A0A420VGP7_9BACI</name>
<proteinExistence type="predicted"/>
<evidence type="ECO:0000313" key="2">
    <source>
        <dbReference type="EMBL" id="RKO62755.1"/>
    </source>
</evidence>
<evidence type="ECO:0000313" key="3">
    <source>
        <dbReference type="Proteomes" id="UP000286235"/>
    </source>
</evidence>
<gene>
    <name evidence="2" type="ORF">Cdeb_00484</name>
</gene>
<feature type="region of interest" description="Disordered" evidence="1">
    <location>
        <begin position="185"/>
        <end position="204"/>
    </location>
</feature>
<dbReference type="Proteomes" id="UP000286235">
    <property type="component" value="Unassembled WGS sequence"/>
</dbReference>
<keyword evidence="3" id="KW-1185">Reference proteome</keyword>
<comment type="caution">
    <text evidence="2">The sequence shown here is derived from an EMBL/GenBank/DDBJ whole genome shotgun (WGS) entry which is preliminary data.</text>
</comment>
<sequence>MTVPAKKIRRFRRRFYGFSRRAPAADSPAESPGGIPFLQRIIFPREPGNLVPFQNSRFRNPAVFTPAEKPLPAADKPGRQYHPAEAADDPAIIVPSNILSKAGGCLKEGEWELFLFPGIIEKRGRRRRTFSAAARRTLVRKKRGAGETGTFPHAGSRLYSPFPFLYAGETGIPPHGTPVFLSRARPPPGKPAIERGIGGNGSGC</sequence>